<dbReference type="EMBL" id="JAKRVY010000011">
    <property type="protein sequence ID" value="MCL9815013.1"/>
    <property type="molecule type" value="Genomic_DNA"/>
</dbReference>
<dbReference type="Proteomes" id="UP001202674">
    <property type="component" value="Unassembled WGS sequence"/>
</dbReference>
<protein>
    <submittedName>
        <fullName evidence="1">Uncharacterized protein</fullName>
    </submittedName>
</protein>
<evidence type="ECO:0000313" key="2">
    <source>
        <dbReference type="Proteomes" id="UP001202674"/>
    </source>
</evidence>
<name>A0AAE3FU67_9EURY</name>
<dbReference type="RefSeq" id="WP_250598354.1">
    <property type="nucleotide sequence ID" value="NZ_JAKRVY010000011.1"/>
</dbReference>
<comment type="caution">
    <text evidence="1">The sequence shown here is derived from an EMBL/GenBank/DDBJ whole genome shotgun (WGS) entry which is preliminary data.</text>
</comment>
<organism evidence="1 2">
    <name type="scientific">Natranaeroarchaeum aerophilus</name>
    <dbReference type="NCBI Taxonomy" id="2917711"/>
    <lineage>
        <taxon>Archaea</taxon>
        <taxon>Methanobacteriati</taxon>
        <taxon>Methanobacteriota</taxon>
        <taxon>Stenosarchaea group</taxon>
        <taxon>Halobacteria</taxon>
        <taxon>Halobacteriales</taxon>
        <taxon>Natronoarchaeaceae</taxon>
        <taxon>Natranaeroarchaeum</taxon>
    </lineage>
</organism>
<proteinExistence type="predicted"/>
<evidence type="ECO:0000313" key="1">
    <source>
        <dbReference type="EMBL" id="MCL9815013.1"/>
    </source>
</evidence>
<dbReference type="AlphaFoldDB" id="A0AAE3FU67"/>
<reference evidence="1 2" key="1">
    <citation type="journal article" date="2022" name="Syst. Appl. Microbiol.">
        <title>Natronocalculus amylovorans gen. nov., sp. nov., and Natranaeroarchaeum aerophilus sp. nov., dominant culturable amylolytic natronoarchaea from hypersaline soda lakes in southwestern Siberia.</title>
        <authorList>
            <person name="Sorokin D.Y."/>
            <person name="Elcheninov A.G."/>
            <person name="Khizhniak T.V."/>
            <person name="Koenen M."/>
            <person name="Bale N.J."/>
            <person name="Damste J.S.S."/>
            <person name="Kublanov I.V."/>
        </authorList>
    </citation>
    <scope>NUCLEOTIDE SEQUENCE [LARGE SCALE GENOMIC DNA]</scope>
    <source>
        <strain evidence="1 2">AArc-St1-1</strain>
    </source>
</reference>
<sequence length="286" mass="32509">MNWQKFQSKYPQTTNLLPSNFLSQADDEHKPKKAIQGNWKSYLDRVEKLVKQSPATKIAHDSYQNELHRKVAFTSFLSELTAYVVLENTFNPSPTDVAGGDGLPDLECLGYGRNGFDVEVTRLSSWDKQDDVVEEITSKFDGAPYTPSITWLNNFHVMPYTYKMIAANERFVQDILNKLQQVDPNNPPQKVENYGIEITFEKTGPTDGMVSSSTVRTFQTDQVGKVKDMLRQKAEKQRNYRPLVIYVESELTFLDLFDLKKIVQGTTTSAPRAVEPSSDVSRYASV</sequence>
<accession>A0AAE3FU67</accession>
<keyword evidence="2" id="KW-1185">Reference proteome</keyword>
<gene>
    <name evidence="1" type="ORF">AArcSt11_15260</name>
</gene>